<keyword evidence="3 11" id="KW-1134">Transmembrane beta strand</keyword>
<evidence type="ECO:0000256" key="4">
    <source>
        <dbReference type="ARBA" id="ARBA00022496"/>
    </source>
</evidence>
<name>A0A7W7KNQ5_PSENT</name>
<dbReference type="SMART" id="SM00965">
    <property type="entry name" value="STN"/>
    <property type="match status" value="1"/>
</dbReference>
<evidence type="ECO:0000256" key="3">
    <source>
        <dbReference type="ARBA" id="ARBA00022452"/>
    </source>
</evidence>
<keyword evidence="4" id="KW-0410">Iron transport</keyword>
<evidence type="ECO:0000256" key="2">
    <source>
        <dbReference type="ARBA" id="ARBA00022448"/>
    </source>
</evidence>
<dbReference type="Pfam" id="PF07660">
    <property type="entry name" value="STN"/>
    <property type="match status" value="1"/>
</dbReference>
<dbReference type="EMBL" id="JACHLI010000021">
    <property type="protein sequence ID" value="MBB4865719.1"/>
    <property type="molecule type" value="Genomic_DNA"/>
</dbReference>
<feature type="signal peptide" evidence="13">
    <location>
        <begin position="1"/>
        <end position="41"/>
    </location>
</feature>
<dbReference type="GO" id="GO:0009279">
    <property type="term" value="C:cell outer membrane"/>
    <property type="evidence" value="ECO:0007669"/>
    <property type="project" value="UniProtKB-SubCell"/>
</dbReference>
<gene>
    <name evidence="15" type="ORF">HNP46_004620</name>
</gene>
<dbReference type="PROSITE" id="PS52016">
    <property type="entry name" value="TONB_DEPENDENT_REC_3"/>
    <property type="match status" value="1"/>
</dbReference>
<dbReference type="Gene3D" id="2.40.170.20">
    <property type="entry name" value="TonB-dependent receptor, beta-barrel domain"/>
    <property type="match status" value="1"/>
</dbReference>
<dbReference type="InterPro" id="IPR000531">
    <property type="entry name" value="Beta-barrel_TonB"/>
</dbReference>
<dbReference type="AlphaFoldDB" id="A0A7W7KNQ5"/>
<evidence type="ECO:0000256" key="7">
    <source>
        <dbReference type="ARBA" id="ARBA00023065"/>
    </source>
</evidence>
<dbReference type="Pfam" id="PF07715">
    <property type="entry name" value="Plug"/>
    <property type="match status" value="1"/>
</dbReference>
<reference evidence="15 16" key="1">
    <citation type="submission" date="2020-08" db="EMBL/GenBank/DDBJ databases">
        <title>Functional genomics of gut bacteria from endangered species of beetles.</title>
        <authorList>
            <person name="Carlos-Shanley C."/>
        </authorList>
    </citation>
    <scope>NUCLEOTIDE SEQUENCE [LARGE SCALE GENOMIC DNA]</scope>
    <source>
        <strain evidence="15 16">S00179</strain>
    </source>
</reference>
<keyword evidence="5 11" id="KW-0812">Transmembrane</keyword>
<dbReference type="CDD" id="cd01347">
    <property type="entry name" value="ligand_gated_channel"/>
    <property type="match status" value="1"/>
</dbReference>
<evidence type="ECO:0000256" key="11">
    <source>
        <dbReference type="PROSITE-ProRule" id="PRU01360"/>
    </source>
</evidence>
<keyword evidence="15" id="KW-0675">Receptor</keyword>
<evidence type="ECO:0000256" key="1">
    <source>
        <dbReference type="ARBA" id="ARBA00004571"/>
    </source>
</evidence>
<dbReference type="Gene3D" id="3.55.50.30">
    <property type="match status" value="1"/>
</dbReference>
<dbReference type="PANTHER" id="PTHR32552">
    <property type="entry name" value="FERRICHROME IRON RECEPTOR-RELATED"/>
    <property type="match status" value="1"/>
</dbReference>
<evidence type="ECO:0000256" key="8">
    <source>
        <dbReference type="ARBA" id="ARBA00023077"/>
    </source>
</evidence>
<keyword evidence="2 11" id="KW-0813">Transport</keyword>
<keyword evidence="8 12" id="KW-0798">TonB box</keyword>
<evidence type="ECO:0000313" key="16">
    <source>
        <dbReference type="Proteomes" id="UP000566995"/>
    </source>
</evidence>
<evidence type="ECO:0000259" key="14">
    <source>
        <dbReference type="SMART" id="SM00965"/>
    </source>
</evidence>
<evidence type="ECO:0000256" key="10">
    <source>
        <dbReference type="ARBA" id="ARBA00023237"/>
    </source>
</evidence>
<dbReference type="Pfam" id="PF00593">
    <property type="entry name" value="TonB_dep_Rec_b-barrel"/>
    <property type="match status" value="1"/>
</dbReference>
<comment type="subcellular location">
    <subcellularLocation>
        <location evidence="1 11">Cell outer membrane</location>
        <topology evidence="1 11">Multi-pass membrane protein</topology>
    </subcellularLocation>
</comment>
<dbReference type="InterPro" id="IPR011662">
    <property type="entry name" value="Secretin/TonB_short_N"/>
</dbReference>
<dbReference type="RefSeq" id="WP_184593507.1">
    <property type="nucleotide sequence ID" value="NZ_JACHLI010000021.1"/>
</dbReference>
<dbReference type="GO" id="GO:0006826">
    <property type="term" value="P:iron ion transport"/>
    <property type="evidence" value="ECO:0007669"/>
    <property type="project" value="UniProtKB-KW"/>
</dbReference>
<dbReference type="PANTHER" id="PTHR32552:SF81">
    <property type="entry name" value="TONB-DEPENDENT OUTER MEMBRANE RECEPTOR"/>
    <property type="match status" value="1"/>
</dbReference>
<evidence type="ECO:0000256" key="9">
    <source>
        <dbReference type="ARBA" id="ARBA00023136"/>
    </source>
</evidence>
<accession>A0A7W7KNQ5</accession>
<protein>
    <submittedName>
        <fullName evidence="15">Outer membrane receptor protein involved in Fe transport</fullName>
    </submittedName>
</protein>
<dbReference type="SUPFAM" id="SSF56935">
    <property type="entry name" value="Porins"/>
    <property type="match status" value="1"/>
</dbReference>
<dbReference type="InterPro" id="IPR012910">
    <property type="entry name" value="Plug_dom"/>
</dbReference>
<feature type="domain" description="Secretin/TonB short N-terminal" evidence="14">
    <location>
        <begin position="77"/>
        <end position="128"/>
    </location>
</feature>
<proteinExistence type="inferred from homology"/>
<dbReference type="Proteomes" id="UP000566995">
    <property type="component" value="Unassembled WGS sequence"/>
</dbReference>
<dbReference type="InterPro" id="IPR039426">
    <property type="entry name" value="TonB-dep_rcpt-like"/>
</dbReference>
<organism evidence="15 16">
    <name type="scientific">Pseudomonas nitroreducens</name>
    <dbReference type="NCBI Taxonomy" id="46680"/>
    <lineage>
        <taxon>Bacteria</taxon>
        <taxon>Pseudomonadati</taxon>
        <taxon>Pseudomonadota</taxon>
        <taxon>Gammaproteobacteria</taxon>
        <taxon>Pseudomonadales</taxon>
        <taxon>Pseudomonadaceae</taxon>
        <taxon>Pseudomonas</taxon>
    </lineage>
</organism>
<keyword evidence="6" id="KW-0408">Iron</keyword>
<dbReference type="PROSITE" id="PS51257">
    <property type="entry name" value="PROKAR_LIPOPROTEIN"/>
    <property type="match status" value="1"/>
</dbReference>
<evidence type="ECO:0000256" key="5">
    <source>
        <dbReference type="ARBA" id="ARBA00022692"/>
    </source>
</evidence>
<comment type="caution">
    <text evidence="15">The sequence shown here is derived from an EMBL/GenBank/DDBJ whole genome shotgun (WGS) entry which is preliminary data.</text>
</comment>
<keyword evidence="10 11" id="KW-0998">Cell outer membrane</keyword>
<keyword evidence="7" id="KW-0406">Ion transport</keyword>
<dbReference type="InterPro" id="IPR036942">
    <property type="entry name" value="Beta-barrel_TonB_sf"/>
</dbReference>
<feature type="chain" id="PRO_5030534393" evidence="13">
    <location>
        <begin position="42"/>
        <end position="793"/>
    </location>
</feature>
<evidence type="ECO:0000256" key="6">
    <source>
        <dbReference type="ARBA" id="ARBA00023004"/>
    </source>
</evidence>
<keyword evidence="13" id="KW-0732">Signal</keyword>
<keyword evidence="9 11" id="KW-0472">Membrane</keyword>
<evidence type="ECO:0000256" key="13">
    <source>
        <dbReference type="SAM" id="SignalP"/>
    </source>
</evidence>
<comment type="similarity">
    <text evidence="11 12">Belongs to the TonB-dependent receptor family.</text>
</comment>
<evidence type="ECO:0000313" key="15">
    <source>
        <dbReference type="EMBL" id="MBB4865719.1"/>
    </source>
</evidence>
<sequence>MAKPSASKLRAPAQRLSFTPGSWALSALLGCSALVIQPATAAEPPGAGTTRAQELDFAIPAMSLDDALAAYGIATNVQVLYPAGLTQGLRSGPATGRLTREQALAQILAGSGLSFRFTDQRSVTLQGREEAAGAPDSPLEMAPVVISGEKINRTLEQTQTSVVVNGAADFAEHGDNTLNDVFARTPGVYTQPGNKNWGIRGVPVSGFDDQGPATLNGAVSVFVDGAQLPNRALTLSPLPLWDIEQVEVLMGPQSTTQGRNSLAGAVVVQTRNPSFTPSASVRTNVGDYGTRGAAAAAGGALMEGVLAGRIAVDYQQSDGYIENLATNDDANIQRNSNVRGKLLFLPNDDMDVLLGYAHSENRQGVNASTRQDGRVRFYRIDENSSAYDKMRQDTGTAKIDYRLDDAWTLTSLTAITRSDYNALLDFDQTSSDLMEAIRSQDTRMFSQELRLGYEATDLRGFVGLYYGHTRNDYHDLLTSDGAPFGTVQGDTRIDNRALFGELNWTFQPGWTLITGARLDSEHNDTRVDQDDFSSPGDASKRFSAFLPKLGLDHELAANQYLGVMVQKGYRGGGVNVRAGGGHAAYDPEYTTNYELSYRGAWQERTLRLRANLYYTQWKDQQVSMLDSSGNFFQVYNAGRSTIRGLETFLEKDFGSSLSLNAGLAYTDGRYRDFMIGETDLGGKSFLYSPKYKASAGIVYRFANGLSLGSDLLYQDGAPSEYQLADNGQVVHQRKSDYYTLVNLNTEYQLGHGLTLSGYVKNLFDKDYITNDRSGDFVDVGAPRTFTVALQYDL</sequence>
<evidence type="ECO:0000256" key="12">
    <source>
        <dbReference type="RuleBase" id="RU003357"/>
    </source>
</evidence>